<name>A0A7U3Q023_EPIFF</name>
<organism evidence="1 2">
    <name type="scientific">Epichloe festucae (strain Fl1)</name>
    <dbReference type="NCBI Taxonomy" id="877507"/>
    <lineage>
        <taxon>Eukaryota</taxon>
        <taxon>Fungi</taxon>
        <taxon>Dikarya</taxon>
        <taxon>Ascomycota</taxon>
        <taxon>Pezizomycotina</taxon>
        <taxon>Sordariomycetes</taxon>
        <taxon>Hypocreomycetidae</taxon>
        <taxon>Hypocreales</taxon>
        <taxon>Clavicipitaceae</taxon>
        <taxon>Epichloe</taxon>
    </lineage>
</organism>
<evidence type="ECO:0000313" key="1">
    <source>
        <dbReference type="EMBL" id="QPH10816.1"/>
    </source>
</evidence>
<keyword evidence="2" id="KW-1185">Reference proteome</keyword>
<accession>A0A7U3Q023</accession>
<reference evidence="1 2" key="1">
    <citation type="journal article" date="2018" name="PLoS Genet.">
        <title>Repeat elements organise 3D genome structure and mediate transcription in the filamentous fungus Epichloe festucae.</title>
        <authorList>
            <person name="Winter D.J."/>
            <person name="Ganley A.R.D."/>
            <person name="Young C.A."/>
            <person name="Liachko I."/>
            <person name="Schardl C.L."/>
            <person name="Dupont P.Y."/>
            <person name="Berry D."/>
            <person name="Ram A."/>
            <person name="Scott B."/>
            <person name="Cox M.P."/>
        </authorList>
    </citation>
    <scope>NUCLEOTIDE SEQUENCE [LARGE SCALE GENOMIC DNA]</scope>
    <source>
        <strain evidence="1 2">Fl1</strain>
    </source>
</reference>
<protein>
    <recommendedName>
        <fullName evidence="3">Taurine catabolism dioxygenase TauD</fullName>
    </recommendedName>
</protein>
<dbReference type="OrthoDB" id="2117718at2759"/>
<dbReference type="AlphaFoldDB" id="A0A7U3Q023"/>
<sequence length="517" mass="58254">MQSNLLQQIHLELGPDGFEPVAQHEGDASTYVREHEEFQRALLRICPAKVWPKSCNTSACPRPVLMGEHHQQQLYEVHEALTVAVTDIVQRWWSDADARFPERMPLEAQEENLLQWIETQVLSGRLPEYSKCRGSWRPDFLVEEHRDSEGKEIGENFRITEINARFAFNGYMMEAYGQQALDDMGILARHGLKSAASAEKYIDGLLGLFRPDLPLHLLKGEEHGMDIHMFIHMVEQRLGVTPRLTTPQDLRLLPDENGKGGYKLCCVVEDGNKGASAAQNPTFSTSNGELVQEIHQVGLELHQHELRALDAEMLRQISLRCFNDMRTILLVHDKRMLGIVKQESALLVKRRILTTEQALILDKGIADTVLPNSTDLHELFNKSKCSIELKNEYLLKPIRGGKGAGILFGEDLSSEEWLNALDGMRSPGLSAKVIYVIQRRITPRLYNVVLRESGEKTSFPLVGTYHSAHGRFLGIGVWRSSGDRICAISYGGAWLCSVIFQNGMRWPSPAISTGVNE</sequence>
<evidence type="ECO:0008006" key="3">
    <source>
        <dbReference type="Google" id="ProtNLM"/>
    </source>
</evidence>
<evidence type="ECO:0000313" key="2">
    <source>
        <dbReference type="Proteomes" id="UP000594364"/>
    </source>
</evidence>
<dbReference type="SUPFAM" id="SSF56059">
    <property type="entry name" value="Glutathione synthetase ATP-binding domain-like"/>
    <property type="match status" value="1"/>
</dbReference>
<proteinExistence type="predicted"/>
<dbReference type="Proteomes" id="UP000594364">
    <property type="component" value="Chromosome 5"/>
</dbReference>
<gene>
    <name evidence="1" type="ORF">C2857_002312</name>
</gene>
<dbReference type="EMBL" id="CP031389">
    <property type="protein sequence ID" value="QPH10816.1"/>
    <property type="molecule type" value="Genomic_DNA"/>
</dbReference>